<feature type="domain" description="CCHC-type" evidence="1">
    <location>
        <begin position="5"/>
        <end position="21"/>
    </location>
</feature>
<dbReference type="RefSeq" id="WP_163293668.1">
    <property type="nucleotide sequence ID" value="NZ_JARJGR010000853.1"/>
</dbReference>
<sequence>MSYTRCTFCGSGLHTRENCPHTWSGNARRVNLRCSYCGATGHNSSACPHNASSANRRRLNDDFYLD</sequence>
<feature type="domain" description="CCHC-type" evidence="1">
    <location>
        <begin position="33"/>
        <end position="49"/>
    </location>
</feature>
<dbReference type="EMBL" id="JARJGR010000853">
    <property type="protein sequence ID" value="MDF3639964.1"/>
    <property type="molecule type" value="Genomic_DNA"/>
</dbReference>
<evidence type="ECO:0000259" key="1">
    <source>
        <dbReference type="SMART" id="SM00343"/>
    </source>
</evidence>
<dbReference type="InterPro" id="IPR036875">
    <property type="entry name" value="Znf_CCHC_sf"/>
</dbReference>
<dbReference type="SUPFAM" id="SSF57756">
    <property type="entry name" value="Retrovirus zinc finger-like domains"/>
    <property type="match status" value="1"/>
</dbReference>
<evidence type="ECO:0000313" key="3">
    <source>
        <dbReference type="Proteomes" id="UP001215180"/>
    </source>
</evidence>
<comment type="caution">
    <text evidence="2">The sequence shown here is derived from an EMBL/GenBank/DDBJ whole genome shotgun (WGS) entry which is preliminary data.</text>
</comment>
<dbReference type="Gene3D" id="4.10.60.10">
    <property type="entry name" value="Zinc finger, CCHC-type"/>
    <property type="match status" value="1"/>
</dbReference>
<evidence type="ECO:0000313" key="2">
    <source>
        <dbReference type="EMBL" id="MDF3639964.1"/>
    </source>
</evidence>
<organism evidence="2 3">
    <name type="scientific">Enterobacter cloacae</name>
    <dbReference type="NCBI Taxonomy" id="550"/>
    <lineage>
        <taxon>Bacteria</taxon>
        <taxon>Pseudomonadati</taxon>
        <taxon>Pseudomonadota</taxon>
        <taxon>Gammaproteobacteria</taxon>
        <taxon>Enterobacterales</taxon>
        <taxon>Enterobacteriaceae</taxon>
        <taxon>Enterobacter</taxon>
        <taxon>Enterobacter cloacae complex</taxon>
    </lineage>
</organism>
<dbReference type="GO" id="GO:0003676">
    <property type="term" value="F:nucleic acid binding"/>
    <property type="evidence" value="ECO:0007669"/>
    <property type="project" value="InterPro"/>
</dbReference>
<name>A0AAW6NTK5_ENTCL</name>
<dbReference type="SMART" id="SM00343">
    <property type="entry name" value="ZnF_C2HC"/>
    <property type="match status" value="2"/>
</dbReference>
<gene>
    <name evidence="2" type="ORF">P3S46_22440</name>
</gene>
<reference evidence="2" key="1">
    <citation type="submission" date="2023-03" db="EMBL/GenBank/DDBJ databases">
        <title>A Study on Prevalence and Characterization of Enterobacter cloacae strains in China.</title>
        <authorList>
            <person name="Zheng Z."/>
        </authorList>
    </citation>
    <scope>NUCLEOTIDE SEQUENCE</scope>
    <source>
        <strain evidence="2">EC77</strain>
    </source>
</reference>
<accession>A0AAW6NTK5</accession>
<dbReference type="AlphaFoldDB" id="A0AAW6NTK5"/>
<proteinExistence type="predicted"/>
<protein>
    <recommendedName>
        <fullName evidence="1">CCHC-type domain-containing protein</fullName>
    </recommendedName>
</protein>
<dbReference type="GO" id="GO:0008270">
    <property type="term" value="F:zinc ion binding"/>
    <property type="evidence" value="ECO:0007669"/>
    <property type="project" value="InterPro"/>
</dbReference>
<dbReference type="InterPro" id="IPR001878">
    <property type="entry name" value="Znf_CCHC"/>
</dbReference>
<dbReference type="Proteomes" id="UP001215180">
    <property type="component" value="Unassembled WGS sequence"/>
</dbReference>